<sequence>MDNSLEHPRNSFIPLLLMCLAISVTTSVVIELLSGRAEAWLGLWPDYAHMVANLQEPLARLRWIVGDISEVAFYKHELPALGLLAGAALAHWANRNGMRWQGFAICYGTRLWPWLVISSLLGLLFSHALWGWTLSSGTWQPTFVAFVSLPAAMVLMFGAGWKVAINGALLGALLVTPASLLLVNYLCYPLELPVVIGNVGGMAIASVLAFILCRHFPQLVRSSPAVRAPQGVPAAKAETDYGVVWTLRRVLADFSEAPFFGNELASLGLILGALLAYWISPGGPVYGSHLLLEILAGQALASFIGILFWRNQWRRLGWYPTYIPIVSVVPAAVLMLGGSWQVTVLSATLGALMAPPLAHSISRRLPSHMHGYIGNVLSMAICTLVIIPFVRLVTGVTP</sequence>
<evidence type="ECO:0000313" key="3">
    <source>
        <dbReference type="Proteomes" id="UP000028931"/>
    </source>
</evidence>
<dbReference type="OrthoDB" id="1706162at2"/>
<gene>
    <name evidence="2" type="ORF">PSAKL28_12390</name>
</gene>
<feature type="transmembrane region" description="Helical" evidence="1">
    <location>
        <begin position="286"/>
        <end position="309"/>
    </location>
</feature>
<dbReference type="AlphaFoldDB" id="A0A077F857"/>
<dbReference type="EMBL" id="CP009048">
    <property type="protein sequence ID" value="AIL60465.1"/>
    <property type="molecule type" value="Genomic_DNA"/>
</dbReference>
<feature type="transmembrane region" description="Helical" evidence="1">
    <location>
        <begin position="111"/>
        <end position="130"/>
    </location>
</feature>
<reference evidence="2 3" key="1">
    <citation type="submission" date="2014-07" db="EMBL/GenBank/DDBJ databases">
        <authorList>
            <person name="Lee K."/>
            <person name="Lim J.Y."/>
            <person name="Hwang I."/>
        </authorList>
    </citation>
    <scope>NUCLEOTIDE SEQUENCE [LARGE SCALE GENOMIC DNA]</scope>
    <source>
        <strain evidence="2 3">KL28</strain>
    </source>
</reference>
<feature type="transmembrane region" description="Helical" evidence="1">
    <location>
        <begin position="259"/>
        <end position="280"/>
    </location>
</feature>
<keyword evidence="1" id="KW-1133">Transmembrane helix</keyword>
<protein>
    <submittedName>
        <fullName evidence="2">Integral membrane protein</fullName>
    </submittedName>
</protein>
<keyword evidence="1" id="KW-0812">Transmembrane</keyword>
<feature type="transmembrane region" description="Helical" evidence="1">
    <location>
        <begin position="342"/>
        <end position="360"/>
    </location>
</feature>
<feature type="transmembrane region" description="Helical" evidence="1">
    <location>
        <begin position="316"/>
        <end position="336"/>
    </location>
</feature>
<name>A0A077F857_9PSED</name>
<feature type="transmembrane region" description="Helical" evidence="1">
    <location>
        <begin position="192"/>
        <end position="213"/>
    </location>
</feature>
<feature type="transmembrane region" description="Helical" evidence="1">
    <location>
        <begin position="168"/>
        <end position="186"/>
    </location>
</feature>
<keyword evidence="1" id="KW-0472">Membrane</keyword>
<evidence type="ECO:0000313" key="2">
    <source>
        <dbReference type="EMBL" id="AIL60465.1"/>
    </source>
</evidence>
<dbReference type="KEGG" id="palk:PSAKL28_12390"/>
<dbReference type="eggNOG" id="ENOG50317F7">
    <property type="taxonomic scope" value="Bacteria"/>
</dbReference>
<proteinExistence type="predicted"/>
<dbReference type="RefSeq" id="WP_038608016.1">
    <property type="nucleotide sequence ID" value="NZ_CP009048.1"/>
</dbReference>
<dbReference type="HOGENOM" id="CLU_059545_0_0_6"/>
<organism evidence="2 3">
    <name type="scientific">Pseudomonas alkylphenolica</name>
    <dbReference type="NCBI Taxonomy" id="237609"/>
    <lineage>
        <taxon>Bacteria</taxon>
        <taxon>Pseudomonadati</taxon>
        <taxon>Pseudomonadota</taxon>
        <taxon>Gammaproteobacteria</taxon>
        <taxon>Pseudomonadales</taxon>
        <taxon>Pseudomonadaceae</taxon>
        <taxon>Pseudomonas</taxon>
    </lineage>
</organism>
<evidence type="ECO:0000256" key="1">
    <source>
        <dbReference type="SAM" id="Phobius"/>
    </source>
</evidence>
<dbReference type="Proteomes" id="UP000028931">
    <property type="component" value="Chromosome"/>
</dbReference>
<feature type="transmembrane region" description="Helical" evidence="1">
    <location>
        <begin position="142"/>
        <end position="161"/>
    </location>
</feature>
<accession>A0A077F857</accession>
<feature type="transmembrane region" description="Helical" evidence="1">
    <location>
        <begin position="372"/>
        <end position="393"/>
    </location>
</feature>
<feature type="transmembrane region" description="Helical" evidence="1">
    <location>
        <begin position="12"/>
        <end position="33"/>
    </location>
</feature>